<gene>
    <name evidence="3" type="ORF">K1J50_07090</name>
</gene>
<organism evidence="3 4">
    <name type="scientific">Caldovatus aquaticus</name>
    <dbReference type="NCBI Taxonomy" id="2865671"/>
    <lineage>
        <taxon>Bacteria</taxon>
        <taxon>Pseudomonadati</taxon>
        <taxon>Pseudomonadota</taxon>
        <taxon>Alphaproteobacteria</taxon>
        <taxon>Acetobacterales</taxon>
        <taxon>Roseomonadaceae</taxon>
        <taxon>Caldovatus</taxon>
    </lineage>
</organism>
<name>A0ABS7F0W7_9PROT</name>
<protein>
    <submittedName>
        <fullName evidence="3">Uncharacterized protein</fullName>
    </submittedName>
</protein>
<sequence length="89" mass="8792">MVLPSLPGMRTVGMGMAGLAAAGGAFAAGLVLGAALGAAGACGAWAACRMMRRRNRWRDEDRIEGAPGGTAHAPGGDSPHLPIGEAPVV</sequence>
<keyword evidence="4" id="KW-1185">Reference proteome</keyword>
<comment type="caution">
    <text evidence="3">The sequence shown here is derived from an EMBL/GenBank/DDBJ whole genome shotgun (WGS) entry which is preliminary data.</text>
</comment>
<dbReference type="EMBL" id="JAHZUY010000012">
    <property type="protein sequence ID" value="MBW8269253.1"/>
    <property type="molecule type" value="Genomic_DNA"/>
</dbReference>
<feature type="transmembrane region" description="Helical" evidence="2">
    <location>
        <begin position="20"/>
        <end position="48"/>
    </location>
</feature>
<evidence type="ECO:0000256" key="1">
    <source>
        <dbReference type="SAM" id="MobiDB-lite"/>
    </source>
</evidence>
<evidence type="ECO:0000313" key="3">
    <source>
        <dbReference type="EMBL" id="MBW8269253.1"/>
    </source>
</evidence>
<proteinExistence type="predicted"/>
<accession>A0ABS7F0W7</accession>
<evidence type="ECO:0000313" key="4">
    <source>
        <dbReference type="Proteomes" id="UP001519924"/>
    </source>
</evidence>
<keyword evidence="2" id="KW-0472">Membrane</keyword>
<keyword evidence="2" id="KW-1133">Transmembrane helix</keyword>
<reference evidence="3 4" key="1">
    <citation type="submission" date="2021-08" db="EMBL/GenBank/DDBJ databases">
        <title>Caldovatus sediminis gen. nov., sp. nov., a moderately thermophilic bacterium isolated from a hot spring.</title>
        <authorList>
            <person name="Hu C.-J."/>
            <person name="Li W.-J."/>
            <person name="Xian W.-D."/>
        </authorList>
    </citation>
    <scope>NUCLEOTIDE SEQUENCE [LARGE SCALE GENOMIC DNA]</scope>
    <source>
        <strain evidence="3 4">SYSU G05006</strain>
    </source>
</reference>
<keyword evidence="2" id="KW-0812">Transmembrane</keyword>
<evidence type="ECO:0000256" key="2">
    <source>
        <dbReference type="SAM" id="Phobius"/>
    </source>
</evidence>
<dbReference type="Proteomes" id="UP001519924">
    <property type="component" value="Unassembled WGS sequence"/>
</dbReference>
<feature type="region of interest" description="Disordered" evidence="1">
    <location>
        <begin position="59"/>
        <end position="89"/>
    </location>
</feature>
<dbReference type="RefSeq" id="WP_220117011.1">
    <property type="nucleotide sequence ID" value="NZ_JAHZUY010000012.1"/>
</dbReference>